<organism evidence="1 2">
    <name type="scientific">Phytophthora nicotianae</name>
    <name type="common">Potato buckeye rot agent</name>
    <name type="synonym">Phytophthora parasitica</name>
    <dbReference type="NCBI Taxonomy" id="4792"/>
    <lineage>
        <taxon>Eukaryota</taxon>
        <taxon>Sar</taxon>
        <taxon>Stramenopiles</taxon>
        <taxon>Oomycota</taxon>
        <taxon>Peronosporomycetes</taxon>
        <taxon>Peronosporales</taxon>
        <taxon>Peronosporaceae</taxon>
        <taxon>Phytophthora</taxon>
    </lineage>
</organism>
<evidence type="ECO:0000313" key="2">
    <source>
        <dbReference type="Proteomes" id="UP000053864"/>
    </source>
</evidence>
<name>W2J7Z0_PHYNI</name>
<protein>
    <submittedName>
        <fullName evidence="1">Uncharacterized protein</fullName>
    </submittedName>
</protein>
<dbReference type="EMBL" id="KI672511">
    <property type="protein sequence ID" value="ETL41847.1"/>
    <property type="molecule type" value="Genomic_DNA"/>
</dbReference>
<accession>W2J7Z0</accession>
<gene>
    <name evidence="1" type="ORF">L916_07239</name>
</gene>
<dbReference type="AlphaFoldDB" id="W2J7Z0"/>
<dbReference type="Proteomes" id="UP000053864">
    <property type="component" value="Unassembled WGS sequence"/>
</dbReference>
<proteinExistence type="predicted"/>
<dbReference type="VEuPathDB" id="FungiDB:PPTG_10482"/>
<evidence type="ECO:0000313" key="1">
    <source>
        <dbReference type="EMBL" id="ETL41847.1"/>
    </source>
</evidence>
<sequence>MLDAQESDERMDSVISVRVNGGRVDDAHGEEEAVSPNEHQVAEEISLQKMRLEDTVRKMYPSLLDEGRF</sequence>
<reference evidence="1 2" key="1">
    <citation type="submission" date="2013-11" db="EMBL/GenBank/DDBJ databases">
        <title>The Genome Sequence of Phytophthora parasitica CJ05E6.</title>
        <authorList>
            <consortium name="The Broad Institute Genomics Platform"/>
            <person name="Russ C."/>
            <person name="Tyler B."/>
            <person name="Panabieres F."/>
            <person name="Shan W."/>
            <person name="Tripathy S."/>
            <person name="Grunwald N."/>
            <person name="Machado M."/>
            <person name="Johnson C.S."/>
            <person name="Arredondo F."/>
            <person name="Hong C."/>
            <person name="Coffey M."/>
            <person name="Young S.K."/>
            <person name="Zeng Q."/>
            <person name="Gargeya S."/>
            <person name="Fitzgerald M."/>
            <person name="Abouelleil A."/>
            <person name="Alvarado L."/>
            <person name="Chapman S.B."/>
            <person name="Gainer-Dewar J."/>
            <person name="Goldberg J."/>
            <person name="Griggs A."/>
            <person name="Gujja S."/>
            <person name="Hansen M."/>
            <person name="Howarth C."/>
            <person name="Imamovic A."/>
            <person name="Ireland A."/>
            <person name="Larimer J."/>
            <person name="McCowan C."/>
            <person name="Murphy C."/>
            <person name="Pearson M."/>
            <person name="Poon T.W."/>
            <person name="Priest M."/>
            <person name="Roberts A."/>
            <person name="Saif S."/>
            <person name="Shea T."/>
            <person name="Sykes S."/>
            <person name="Wortman J."/>
            <person name="Nusbaum C."/>
            <person name="Birren B."/>
        </authorList>
    </citation>
    <scope>NUCLEOTIDE SEQUENCE [LARGE SCALE GENOMIC DNA]</scope>
    <source>
        <strain evidence="1 2">CJ05E6</strain>
    </source>
</reference>